<dbReference type="PANTHER" id="PTHR33336:SF15">
    <property type="entry name" value="ABM DOMAIN-CONTAINING PROTEIN"/>
    <property type="match status" value="1"/>
</dbReference>
<dbReference type="SUPFAM" id="SSF54909">
    <property type="entry name" value="Dimeric alpha+beta barrel"/>
    <property type="match status" value="1"/>
</dbReference>
<feature type="domain" description="ABM" evidence="1">
    <location>
        <begin position="2"/>
        <end position="90"/>
    </location>
</feature>
<keyword evidence="3" id="KW-1185">Reference proteome</keyword>
<proteinExistence type="predicted"/>
<dbReference type="PANTHER" id="PTHR33336">
    <property type="entry name" value="QUINOL MONOOXYGENASE YGIN-RELATED"/>
    <property type="match status" value="1"/>
</dbReference>
<dbReference type="eggNOG" id="COG1359">
    <property type="taxonomic scope" value="Bacteria"/>
</dbReference>
<keyword evidence="2" id="KW-0503">Monooxygenase</keyword>
<dbReference type="EMBL" id="CP000353">
    <property type="protein sequence ID" value="ABF11866.1"/>
    <property type="molecule type" value="Genomic_DNA"/>
</dbReference>
<evidence type="ECO:0000313" key="3">
    <source>
        <dbReference type="Proteomes" id="UP000002429"/>
    </source>
</evidence>
<dbReference type="Pfam" id="PF03992">
    <property type="entry name" value="ABM"/>
    <property type="match status" value="1"/>
</dbReference>
<name>Q1LDB0_CUPMC</name>
<dbReference type="InterPro" id="IPR050744">
    <property type="entry name" value="AI-2_Isomerase_LsrG"/>
</dbReference>
<dbReference type="Proteomes" id="UP000002429">
    <property type="component" value="Plasmid megaplasmid"/>
</dbReference>
<keyword evidence="2" id="KW-0560">Oxidoreductase</keyword>
<keyword evidence="2" id="KW-0614">Plasmid</keyword>
<gene>
    <name evidence="2" type="ordered locus">Rmet_5004</name>
</gene>
<dbReference type="GO" id="GO:0004497">
    <property type="term" value="F:monooxygenase activity"/>
    <property type="evidence" value="ECO:0007669"/>
    <property type="project" value="UniProtKB-KW"/>
</dbReference>
<protein>
    <submittedName>
        <fullName evidence="2">Antibiotic biosynthesis monooxygenase</fullName>
    </submittedName>
</protein>
<accession>Q1LDB0</accession>
<geneLocation type="plasmid" evidence="2 3">
    <name>megaplasmid</name>
</geneLocation>
<dbReference type="KEGG" id="rme:Rmet_5004"/>
<reference evidence="3" key="1">
    <citation type="journal article" date="2010" name="PLoS ONE">
        <title>The complete genome sequence of Cupriavidus metallidurans strain CH34, a master survivalist in harsh and anthropogenic environments.</title>
        <authorList>
            <person name="Janssen P.J."/>
            <person name="Van Houdt R."/>
            <person name="Moors H."/>
            <person name="Monsieurs P."/>
            <person name="Morin N."/>
            <person name="Michaux A."/>
            <person name="Benotmane M.A."/>
            <person name="Leys N."/>
            <person name="Vallaeys T."/>
            <person name="Lapidus A."/>
            <person name="Monchy S."/>
            <person name="Medigue C."/>
            <person name="Taghavi S."/>
            <person name="McCorkle S."/>
            <person name="Dunn J."/>
            <person name="van der Lelie D."/>
            <person name="Mergeay M."/>
        </authorList>
    </citation>
    <scope>NUCLEOTIDE SEQUENCE [LARGE SCALE GENOMIC DNA]</scope>
    <source>
        <strain evidence="3">ATCC 43123 / DSM 2839 / NBRC 102507 / CH34</strain>
    </source>
</reference>
<evidence type="ECO:0000313" key="2">
    <source>
        <dbReference type="EMBL" id="ABF11866.1"/>
    </source>
</evidence>
<organism evidence="2 3">
    <name type="scientific">Cupriavidus metallidurans (strain ATCC 43123 / DSM 2839 / NBRC 102507 / CH34)</name>
    <name type="common">Ralstonia metallidurans</name>
    <dbReference type="NCBI Taxonomy" id="266264"/>
    <lineage>
        <taxon>Bacteria</taxon>
        <taxon>Pseudomonadati</taxon>
        <taxon>Pseudomonadota</taxon>
        <taxon>Betaproteobacteria</taxon>
        <taxon>Burkholderiales</taxon>
        <taxon>Burkholderiaceae</taxon>
        <taxon>Cupriavidus</taxon>
    </lineage>
</organism>
<dbReference type="PROSITE" id="PS51725">
    <property type="entry name" value="ABM"/>
    <property type="match status" value="1"/>
</dbReference>
<dbReference type="Gene3D" id="3.30.70.100">
    <property type="match status" value="1"/>
</dbReference>
<dbReference type="InterPro" id="IPR011008">
    <property type="entry name" value="Dimeric_a/b-barrel"/>
</dbReference>
<dbReference type="InterPro" id="IPR007138">
    <property type="entry name" value="ABM_dom"/>
</dbReference>
<dbReference type="HOGENOM" id="CLU_131496_11_0_4"/>
<dbReference type="AlphaFoldDB" id="Q1LDB0"/>
<sequence>MLAVVAQIKVKPGAEAEFEKVAAELVAASRQEKGCLEYTLWRTAETGLYAFTEKYRDADAVDAHRKSEHFRSIGKAMGAFMDGPPNVLRLSAI</sequence>
<evidence type="ECO:0000259" key="1">
    <source>
        <dbReference type="PROSITE" id="PS51725"/>
    </source>
</evidence>